<keyword evidence="3" id="KW-1185">Reference proteome</keyword>
<name>A0AA88EHE2_FICCA</name>
<evidence type="ECO:0000313" key="3">
    <source>
        <dbReference type="Proteomes" id="UP001187192"/>
    </source>
</evidence>
<accession>A0AA88EHE2</accession>
<evidence type="ECO:0000256" key="1">
    <source>
        <dbReference type="SAM" id="MobiDB-lite"/>
    </source>
</evidence>
<dbReference type="EMBL" id="BTGU01012358">
    <property type="protein sequence ID" value="GMN74831.1"/>
    <property type="molecule type" value="Genomic_DNA"/>
</dbReference>
<feature type="region of interest" description="Disordered" evidence="1">
    <location>
        <begin position="1"/>
        <end position="24"/>
    </location>
</feature>
<protein>
    <submittedName>
        <fullName evidence="2">Uncharacterized protein</fullName>
    </submittedName>
</protein>
<organism evidence="2 3">
    <name type="scientific">Ficus carica</name>
    <name type="common">Common fig</name>
    <dbReference type="NCBI Taxonomy" id="3494"/>
    <lineage>
        <taxon>Eukaryota</taxon>
        <taxon>Viridiplantae</taxon>
        <taxon>Streptophyta</taxon>
        <taxon>Embryophyta</taxon>
        <taxon>Tracheophyta</taxon>
        <taxon>Spermatophyta</taxon>
        <taxon>Magnoliopsida</taxon>
        <taxon>eudicotyledons</taxon>
        <taxon>Gunneridae</taxon>
        <taxon>Pentapetalae</taxon>
        <taxon>rosids</taxon>
        <taxon>fabids</taxon>
        <taxon>Rosales</taxon>
        <taxon>Moraceae</taxon>
        <taxon>Ficeae</taxon>
        <taxon>Ficus</taxon>
    </lineage>
</organism>
<reference evidence="2" key="1">
    <citation type="submission" date="2023-07" db="EMBL/GenBank/DDBJ databases">
        <title>draft genome sequence of fig (Ficus carica).</title>
        <authorList>
            <person name="Takahashi T."/>
            <person name="Nishimura K."/>
        </authorList>
    </citation>
    <scope>NUCLEOTIDE SEQUENCE</scope>
</reference>
<evidence type="ECO:0000313" key="2">
    <source>
        <dbReference type="EMBL" id="GMN74831.1"/>
    </source>
</evidence>
<proteinExistence type="predicted"/>
<sequence>MVKSCTSTSLKESSSSNNSKCSSLGVSSLMRQSSMLIIGTFIVGTDALNSLKFSTIVAVLLMVAHYSSRIPSSTQDFDPSSPYGKQIRIEIRKMSTYLDIGC</sequence>
<dbReference type="Proteomes" id="UP001187192">
    <property type="component" value="Unassembled WGS sequence"/>
</dbReference>
<dbReference type="AlphaFoldDB" id="A0AA88EHE2"/>
<comment type="caution">
    <text evidence="2">The sequence shown here is derived from an EMBL/GenBank/DDBJ whole genome shotgun (WGS) entry which is preliminary data.</text>
</comment>
<gene>
    <name evidence="2" type="ORF">TIFTF001_053241</name>
</gene>